<keyword evidence="4 11" id="KW-0723">Serine/threonine-protein kinase</keyword>
<dbReference type="SUPFAM" id="SSF56112">
    <property type="entry name" value="Protein kinase-like (PK-like)"/>
    <property type="match status" value="1"/>
</dbReference>
<dbReference type="FunFam" id="3.30.200.20:FF:000228">
    <property type="entry name" value="Serine/threonine-protein kinase BIK1"/>
    <property type="match status" value="1"/>
</dbReference>
<reference evidence="14" key="1">
    <citation type="submission" date="2016-12" db="EMBL/GenBank/DDBJ databases">
        <authorList>
            <person name="Song W.-J."/>
            <person name="Kurnit D.M."/>
        </authorList>
    </citation>
    <scope>NUCLEOTIDE SEQUENCE</scope>
</reference>
<feature type="domain" description="Protein kinase" evidence="13">
    <location>
        <begin position="74"/>
        <end position="359"/>
    </location>
</feature>
<dbReference type="PANTHER" id="PTHR45621">
    <property type="entry name" value="OS01G0588500 PROTEIN-RELATED"/>
    <property type="match status" value="1"/>
</dbReference>
<dbReference type="EMBL" id="KY312108">
    <property type="protein sequence ID" value="ATP84485.1"/>
    <property type="molecule type" value="mRNA"/>
</dbReference>
<evidence type="ECO:0000256" key="5">
    <source>
        <dbReference type="ARBA" id="ARBA00022679"/>
    </source>
</evidence>
<dbReference type="PROSITE" id="PS50011">
    <property type="entry name" value="PROTEIN_KINASE_DOM"/>
    <property type="match status" value="1"/>
</dbReference>
<dbReference type="PROSITE" id="PS00107">
    <property type="entry name" value="PROTEIN_KINASE_ATP"/>
    <property type="match status" value="1"/>
</dbReference>
<protein>
    <recommendedName>
        <fullName evidence="2">non-specific serine/threonine protein kinase</fullName>
        <ecNumber evidence="2">2.7.11.1</ecNumber>
    </recommendedName>
</protein>
<feature type="region of interest" description="Disordered" evidence="12">
    <location>
        <begin position="358"/>
        <end position="405"/>
    </location>
</feature>
<name>A0A2D1WBA8_9ROSI</name>
<dbReference type="InterPro" id="IPR001245">
    <property type="entry name" value="Ser-Thr/Tyr_kinase_cat_dom"/>
</dbReference>
<comment type="subcellular location">
    <subcellularLocation>
        <location evidence="1">Cell membrane</location>
    </subcellularLocation>
</comment>
<comment type="similarity">
    <text evidence="11">Belongs to the protein kinase superfamily.</text>
</comment>
<evidence type="ECO:0000256" key="1">
    <source>
        <dbReference type="ARBA" id="ARBA00004236"/>
    </source>
</evidence>
<sequence>MGICLSARIKAESPCNTGANSKYVSTDGNDFSSSSSKVSSFSAPLTPRSEGEILQSTNVKSFSFAELKMATRNFRPDSVLGEGGFGSVFKGWIDEHTFAAAKPGTGMVIAVKRLNQESFQGHREWLAEVNYLGQLYHPHLVKLIGYCLEDEHRLLVYEFMPRGSLENHLFRRGSYFQPLSWNLRLKVALGAAKGLAFLHSAETKVIYRDFKTSNILLDSSYNAKLSDFGLAKDGPTGDKSHVSTRVMGTYGYAAPEYLATGHLTTRSDVYSFGVVLLEMLSGRRAVDKNRPSGEHNLVEWAKPNLANKRKIFRILDNRLEGQYTMDVAYKAATLSLRCLSMEAKFRPTMDEVVTALEQLQESRDTEGVQKTLSNGPRTRRRSADDAHPERKPAAYPRPSASPLYA</sequence>
<keyword evidence="9 10" id="KW-0067">ATP-binding</keyword>
<dbReference type="EC" id="2.7.11.1" evidence="2"/>
<dbReference type="InterPro" id="IPR017441">
    <property type="entry name" value="Protein_kinase_ATP_BS"/>
</dbReference>
<dbReference type="CDD" id="cd14066">
    <property type="entry name" value="STKc_IRAK"/>
    <property type="match status" value="1"/>
</dbReference>
<organism evidence="14">
    <name type="scientific">Corylus heterophylla x Corylus avellana</name>
    <dbReference type="NCBI Taxonomy" id="2044890"/>
    <lineage>
        <taxon>Eukaryota</taxon>
        <taxon>Viridiplantae</taxon>
        <taxon>Streptophyta</taxon>
        <taxon>Embryophyta</taxon>
        <taxon>Tracheophyta</taxon>
        <taxon>Spermatophyta</taxon>
        <taxon>Magnoliopsida</taxon>
        <taxon>eudicotyledons</taxon>
        <taxon>Gunneridae</taxon>
        <taxon>Pentapetalae</taxon>
        <taxon>rosids</taxon>
        <taxon>fabids</taxon>
        <taxon>Fagales</taxon>
        <taxon>Betulaceae</taxon>
        <taxon>Corylus</taxon>
    </lineage>
</organism>
<keyword evidence="8" id="KW-0611">Plant defense</keyword>
<keyword evidence="6 10" id="KW-0547">Nucleotide-binding</keyword>
<dbReference type="InterPro" id="IPR008271">
    <property type="entry name" value="Ser/Thr_kinase_AS"/>
</dbReference>
<evidence type="ECO:0000256" key="10">
    <source>
        <dbReference type="PROSITE-ProRule" id="PRU10141"/>
    </source>
</evidence>
<dbReference type="GO" id="GO:0006952">
    <property type="term" value="P:defense response"/>
    <property type="evidence" value="ECO:0007669"/>
    <property type="project" value="UniProtKB-KW"/>
</dbReference>
<dbReference type="InterPro" id="IPR000719">
    <property type="entry name" value="Prot_kinase_dom"/>
</dbReference>
<dbReference type="PROSITE" id="PS00108">
    <property type="entry name" value="PROTEIN_KINASE_ST"/>
    <property type="match status" value="1"/>
</dbReference>
<evidence type="ECO:0000313" key="14">
    <source>
        <dbReference type="EMBL" id="ATP84485.1"/>
    </source>
</evidence>
<keyword evidence="3" id="KW-1003">Cell membrane</keyword>
<dbReference type="FunFam" id="1.10.510.10:FF:000258">
    <property type="entry name" value="Probable serine/threonine-protein kinase PBL8"/>
    <property type="match status" value="1"/>
</dbReference>
<proteinExistence type="evidence at transcript level"/>
<dbReference type="Gene3D" id="1.10.510.10">
    <property type="entry name" value="Transferase(Phosphotransferase) domain 1"/>
    <property type="match status" value="1"/>
</dbReference>
<dbReference type="GO" id="GO:0005886">
    <property type="term" value="C:plasma membrane"/>
    <property type="evidence" value="ECO:0007669"/>
    <property type="project" value="UniProtKB-SubCell"/>
</dbReference>
<dbReference type="Pfam" id="PF07714">
    <property type="entry name" value="PK_Tyr_Ser-Thr"/>
    <property type="match status" value="1"/>
</dbReference>
<keyword evidence="5" id="KW-0808">Transferase</keyword>
<accession>A0A2D1WBA8</accession>
<evidence type="ECO:0000256" key="12">
    <source>
        <dbReference type="SAM" id="MobiDB-lite"/>
    </source>
</evidence>
<dbReference type="AlphaFoldDB" id="A0A2D1WBA8"/>
<keyword evidence="7" id="KW-0418">Kinase</keyword>
<keyword evidence="3" id="KW-0472">Membrane</keyword>
<dbReference type="InterPro" id="IPR050823">
    <property type="entry name" value="Plant_Ser_Thr_Prot_Kinase"/>
</dbReference>
<evidence type="ECO:0000256" key="6">
    <source>
        <dbReference type="ARBA" id="ARBA00022741"/>
    </source>
</evidence>
<dbReference type="Gene3D" id="3.30.200.20">
    <property type="entry name" value="Phosphorylase Kinase, domain 1"/>
    <property type="match status" value="1"/>
</dbReference>
<evidence type="ECO:0000256" key="11">
    <source>
        <dbReference type="RuleBase" id="RU000304"/>
    </source>
</evidence>
<dbReference type="InterPro" id="IPR011009">
    <property type="entry name" value="Kinase-like_dom_sf"/>
</dbReference>
<evidence type="ECO:0000259" key="13">
    <source>
        <dbReference type="PROSITE" id="PS50011"/>
    </source>
</evidence>
<evidence type="ECO:0000256" key="2">
    <source>
        <dbReference type="ARBA" id="ARBA00012513"/>
    </source>
</evidence>
<evidence type="ECO:0000256" key="3">
    <source>
        <dbReference type="ARBA" id="ARBA00022475"/>
    </source>
</evidence>
<dbReference type="GO" id="GO:0005524">
    <property type="term" value="F:ATP binding"/>
    <property type="evidence" value="ECO:0007669"/>
    <property type="project" value="UniProtKB-UniRule"/>
</dbReference>
<evidence type="ECO:0000256" key="4">
    <source>
        <dbReference type="ARBA" id="ARBA00022527"/>
    </source>
</evidence>
<evidence type="ECO:0000256" key="9">
    <source>
        <dbReference type="ARBA" id="ARBA00022840"/>
    </source>
</evidence>
<feature type="binding site" evidence="10">
    <location>
        <position position="112"/>
    </location>
    <ligand>
        <name>ATP</name>
        <dbReference type="ChEBI" id="CHEBI:30616"/>
    </ligand>
</feature>
<dbReference type="GO" id="GO:0004674">
    <property type="term" value="F:protein serine/threonine kinase activity"/>
    <property type="evidence" value="ECO:0007669"/>
    <property type="project" value="UniProtKB-KW"/>
</dbReference>
<evidence type="ECO:0000256" key="7">
    <source>
        <dbReference type="ARBA" id="ARBA00022777"/>
    </source>
</evidence>
<feature type="compositionally biased region" description="Basic and acidic residues" evidence="12">
    <location>
        <begin position="381"/>
        <end position="392"/>
    </location>
</feature>
<evidence type="ECO:0000256" key="8">
    <source>
        <dbReference type="ARBA" id="ARBA00022821"/>
    </source>
</evidence>